<reference evidence="1 2" key="1">
    <citation type="journal article" date="2020" name="Nat. Food">
        <title>A phased Vanilla planifolia genome enables genetic improvement of flavour and production.</title>
        <authorList>
            <person name="Hasing T."/>
            <person name="Tang H."/>
            <person name="Brym M."/>
            <person name="Khazi F."/>
            <person name="Huang T."/>
            <person name="Chambers A.H."/>
        </authorList>
    </citation>
    <scope>NUCLEOTIDE SEQUENCE [LARGE SCALE GENOMIC DNA]</scope>
    <source>
        <tissue evidence="1">Leaf</tissue>
    </source>
</reference>
<dbReference type="EMBL" id="JADCNM010000007">
    <property type="protein sequence ID" value="KAG0475192.1"/>
    <property type="molecule type" value="Genomic_DNA"/>
</dbReference>
<gene>
    <name evidence="1" type="ORF">HPP92_014878</name>
</gene>
<dbReference type="Proteomes" id="UP000639772">
    <property type="component" value="Chromosome 7"/>
</dbReference>
<protein>
    <submittedName>
        <fullName evidence="1">Uncharacterized protein</fullName>
    </submittedName>
</protein>
<accession>A0A835UV66</accession>
<evidence type="ECO:0000313" key="2">
    <source>
        <dbReference type="Proteomes" id="UP000639772"/>
    </source>
</evidence>
<sequence length="56" mass="6245">MNAQMKKRKVLAAVVVEKKHQALRGRGLKDNSDSSNTKPIEPIIEELSLGNISKWS</sequence>
<proteinExistence type="predicted"/>
<dbReference type="AlphaFoldDB" id="A0A835UV66"/>
<name>A0A835UV66_VANPL</name>
<organism evidence="1 2">
    <name type="scientific">Vanilla planifolia</name>
    <name type="common">Vanilla</name>
    <dbReference type="NCBI Taxonomy" id="51239"/>
    <lineage>
        <taxon>Eukaryota</taxon>
        <taxon>Viridiplantae</taxon>
        <taxon>Streptophyta</taxon>
        <taxon>Embryophyta</taxon>
        <taxon>Tracheophyta</taxon>
        <taxon>Spermatophyta</taxon>
        <taxon>Magnoliopsida</taxon>
        <taxon>Liliopsida</taxon>
        <taxon>Asparagales</taxon>
        <taxon>Orchidaceae</taxon>
        <taxon>Vanilloideae</taxon>
        <taxon>Vanilleae</taxon>
        <taxon>Vanilla</taxon>
    </lineage>
</organism>
<evidence type="ECO:0000313" key="1">
    <source>
        <dbReference type="EMBL" id="KAG0475192.1"/>
    </source>
</evidence>
<feature type="non-terminal residue" evidence="1">
    <location>
        <position position="56"/>
    </location>
</feature>
<comment type="caution">
    <text evidence="1">The sequence shown here is derived from an EMBL/GenBank/DDBJ whole genome shotgun (WGS) entry which is preliminary data.</text>
</comment>